<evidence type="ECO:0000313" key="2">
    <source>
        <dbReference type="EMBL" id="KAJ4490965.1"/>
    </source>
</evidence>
<reference evidence="2" key="1">
    <citation type="submission" date="2022-08" db="EMBL/GenBank/DDBJ databases">
        <title>A Global Phylogenomic Analysis of the Shiitake Genus Lentinula.</title>
        <authorList>
            <consortium name="DOE Joint Genome Institute"/>
            <person name="Sierra-Patev S."/>
            <person name="Min B."/>
            <person name="Naranjo-Ortiz M."/>
            <person name="Looney B."/>
            <person name="Konkel Z."/>
            <person name="Slot J.C."/>
            <person name="Sakamoto Y."/>
            <person name="Steenwyk J.L."/>
            <person name="Rokas A."/>
            <person name="Carro J."/>
            <person name="Camarero S."/>
            <person name="Ferreira P."/>
            <person name="Molpeceres G."/>
            <person name="Ruiz-Duenas F.J."/>
            <person name="Serrano A."/>
            <person name="Henrissat B."/>
            <person name="Drula E."/>
            <person name="Hughes K.W."/>
            <person name="Mata J.L."/>
            <person name="Ishikawa N.K."/>
            <person name="Vargas-Isla R."/>
            <person name="Ushijima S."/>
            <person name="Smith C.A."/>
            <person name="Ahrendt S."/>
            <person name="Andreopoulos W."/>
            <person name="He G."/>
            <person name="Labutti K."/>
            <person name="Lipzen A."/>
            <person name="Ng V."/>
            <person name="Riley R."/>
            <person name="Sandor L."/>
            <person name="Barry K."/>
            <person name="Martinez A.T."/>
            <person name="Xiao Y."/>
            <person name="Gibbons J.G."/>
            <person name="Terashima K."/>
            <person name="Grigoriev I.V."/>
            <person name="Hibbett D.S."/>
        </authorList>
    </citation>
    <scope>NUCLEOTIDE SEQUENCE</scope>
    <source>
        <strain evidence="2">JLM2183</strain>
    </source>
</reference>
<evidence type="ECO:0000256" key="1">
    <source>
        <dbReference type="SAM" id="SignalP"/>
    </source>
</evidence>
<feature type="signal peptide" evidence="1">
    <location>
        <begin position="1"/>
        <end position="28"/>
    </location>
</feature>
<organism evidence="2 3">
    <name type="scientific">Lentinula aciculospora</name>
    <dbReference type="NCBI Taxonomy" id="153920"/>
    <lineage>
        <taxon>Eukaryota</taxon>
        <taxon>Fungi</taxon>
        <taxon>Dikarya</taxon>
        <taxon>Basidiomycota</taxon>
        <taxon>Agaricomycotina</taxon>
        <taxon>Agaricomycetes</taxon>
        <taxon>Agaricomycetidae</taxon>
        <taxon>Agaricales</taxon>
        <taxon>Marasmiineae</taxon>
        <taxon>Omphalotaceae</taxon>
        <taxon>Lentinula</taxon>
    </lineage>
</organism>
<keyword evidence="1" id="KW-0732">Signal</keyword>
<dbReference type="EMBL" id="JAOTPV010000001">
    <property type="protein sequence ID" value="KAJ4490965.1"/>
    <property type="molecule type" value="Genomic_DNA"/>
</dbReference>
<proteinExistence type="predicted"/>
<name>A0A9W9AUM1_9AGAR</name>
<sequence length="96" mass="11162">MAQLQYHWIRRAFLFVLLILDAPQCIQAVYHEYHKKTMTLQHLLPTVIICRPLAKETAALCTSHNVRTVLCRNVNEAHAELKKQIGSIQIVREDEQ</sequence>
<protein>
    <submittedName>
        <fullName evidence="2">Uncharacterized protein</fullName>
    </submittedName>
</protein>
<accession>A0A9W9AUM1</accession>
<dbReference type="AlphaFoldDB" id="A0A9W9AUM1"/>
<feature type="chain" id="PRO_5040778429" evidence="1">
    <location>
        <begin position="29"/>
        <end position="96"/>
    </location>
</feature>
<dbReference type="Proteomes" id="UP001150266">
    <property type="component" value="Unassembled WGS sequence"/>
</dbReference>
<keyword evidence="3" id="KW-1185">Reference proteome</keyword>
<gene>
    <name evidence="2" type="ORF">J3R30DRAFT_3427647</name>
</gene>
<evidence type="ECO:0000313" key="3">
    <source>
        <dbReference type="Proteomes" id="UP001150266"/>
    </source>
</evidence>
<comment type="caution">
    <text evidence="2">The sequence shown here is derived from an EMBL/GenBank/DDBJ whole genome shotgun (WGS) entry which is preliminary data.</text>
</comment>